<name>A0A4S2D3K6_STEMA</name>
<gene>
    <name evidence="3" type="ORF">E5352_07470</name>
</gene>
<evidence type="ECO:0000259" key="2">
    <source>
        <dbReference type="Pfam" id="PF05229"/>
    </source>
</evidence>
<evidence type="ECO:0000313" key="3">
    <source>
        <dbReference type="EMBL" id="TGY34834.1"/>
    </source>
</evidence>
<feature type="signal peptide" evidence="1">
    <location>
        <begin position="1"/>
        <end position="27"/>
    </location>
</feature>
<proteinExistence type="predicted"/>
<dbReference type="InterPro" id="IPR053167">
    <property type="entry name" value="Spore_coat_component"/>
</dbReference>
<dbReference type="RefSeq" id="WP_136004253.1">
    <property type="nucleotide sequence ID" value="NZ_SRYW01000005.1"/>
</dbReference>
<dbReference type="Pfam" id="PF05229">
    <property type="entry name" value="SCPU"/>
    <property type="match status" value="2"/>
</dbReference>
<accession>A0A4S2D3K6</accession>
<dbReference type="PANTHER" id="PTHR37089">
    <property type="entry name" value="PROTEIN U-RELATED"/>
    <property type="match status" value="1"/>
</dbReference>
<feature type="domain" description="Spore coat protein U/FanG" evidence="2">
    <location>
        <begin position="25"/>
        <end position="168"/>
    </location>
</feature>
<evidence type="ECO:0000256" key="1">
    <source>
        <dbReference type="SAM" id="SignalP"/>
    </source>
</evidence>
<dbReference type="Proteomes" id="UP000306631">
    <property type="component" value="Unassembled WGS sequence"/>
</dbReference>
<dbReference type="InterPro" id="IPR007893">
    <property type="entry name" value="Spore_coat_U/FanG"/>
</dbReference>
<organism evidence="3 4">
    <name type="scientific">Stenotrophomonas maltophilia</name>
    <name type="common">Pseudomonas maltophilia</name>
    <name type="synonym">Xanthomonas maltophilia</name>
    <dbReference type="NCBI Taxonomy" id="40324"/>
    <lineage>
        <taxon>Bacteria</taxon>
        <taxon>Pseudomonadati</taxon>
        <taxon>Pseudomonadota</taxon>
        <taxon>Gammaproteobacteria</taxon>
        <taxon>Lysobacterales</taxon>
        <taxon>Lysobacteraceae</taxon>
        <taxon>Stenotrophomonas</taxon>
        <taxon>Stenotrophomonas maltophilia group</taxon>
    </lineage>
</organism>
<dbReference type="AlphaFoldDB" id="A0A4S2D3K6"/>
<dbReference type="PANTHER" id="PTHR37089:SF4">
    <property type="entry name" value="EXPORTED PROTEIN"/>
    <property type="match status" value="1"/>
</dbReference>
<sequence length="347" mass="35720">MSSAWHSGLPLAALLACLWLVPAPARAATTCTATAPGALAFGTITNGAAAPTNVMVSFKIQCSTVGLSLLADASVRVCVGIGTGSTGTTLSPFRGMTNTFGDTMSFQLYTNAARTIPWGLLPGGTPPAQVVDLKYPVPVLGGNGEVTLTLYGQIPANQALAFGSYTSSFSGSAVTLEYAYNEVLLGGSTTPATCTAGTTGHKTATDAFPFTVTANVLAQCSATVATDMDFGSRAGSIASAIDQTSTITTTCLKRTPFTVALDNGLYAGGTSVRRMRHVTNAAYTIPYELYRDSARTLRWGTTQNVDTLAQTGTGSAQPITVYGRAPATVGAVAEGSYNDRVQVTITF</sequence>
<dbReference type="OrthoDB" id="8588792at2"/>
<comment type="caution">
    <text evidence="3">The sequence shown here is derived from an EMBL/GenBank/DDBJ whole genome shotgun (WGS) entry which is preliminary data.</text>
</comment>
<keyword evidence="1" id="KW-0732">Signal</keyword>
<evidence type="ECO:0000313" key="4">
    <source>
        <dbReference type="Proteomes" id="UP000306631"/>
    </source>
</evidence>
<feature type="chain" id="PRO_5020612556" evidence="1">
    <location>
        <begin position="28"/>
        <end position="347"/>
    </location>
</feature>
<reference evidence="3 4" key="1">
    <citation type="submission" date="2019-04" db="EMBL/GenBank/DDBJ databases">
        <title>Microbes associate with the intestines of laboratory mice.</title>
        <authorList>
            <person name="Navarre W."/>
            <person name="Wong E."/>
            <person name="Huang K."/>
            <person name="Tropini C."/>
            <person name="Ng K."/>
            <person name="Yu B."/>
        </authorList>
    </citation>
    <scope>NUCLEOTIDE SEQUENCE [LARGE SCALE GENOMIC DNA]</scope>
    <source>
        <strain evidence="3 4">NM62_B4-13</strain>
    </source>
</reference>
<feature type="domain" description="Spore coat protein U/FanG" evidence="2">
    <location>
        <begin position="208"/>
        <end position="344"/>
    </location>
</feature>
<dbReference type="EMBL" id="SRYW01000005">
    <property type="protein sequence ID" value="TGY34834.1"/>
    <property type="molecule type" value="Genomic_DNA"/>
</dbReference>
<dbReference type="SMART" id="SM00972">
    <property type="entry name" value="SCPU"/>
    <property type="match status" value="2"/>
</dbReference>
<protein>
    <submittedName>
        <fullName evidence="3">Spore coat U domain-containing protein</fullName>
    </submittedName>
</protein>